<evidence type="ECO:0000256" key="1">
    <source>
        <dbReference type="ARBA" id="ARBA00022741"/>
    </source>
</evidence>
<gene>
    <name evidence="5" type="ORF">DSM104329_00360</name>
</gene>
<organism evidence="5 6">
    <name type="scientific">Capillimicrobium parvum</name>
    <dbReference type="NCBI Taxonomy" id="2884022"/>
    <lineage>
        <taxon>Bacteria</taxon>
        <taxon>Bacillati</taxon>
        <taxon>Actinomycetota</taxon>
        <taxon>Thermoleophilia</taxon>
        <taxon>Solirubrobacterales</taxon>
        <taxon>Capillimicrobiaceae</taxon>
        <taxon>Capillimicrobium</taxon>
    </lineage>
</organism>
<evidence type="ECO:0000256" key="2">
    <source>
        <dbReference type="ARBA" id="ARBA00022840"/>
    </source>
</evidence>
<name>A0A9E6XSS0_9ACTN</name>
<feature type="domain" description="HTH luxR-type" evidence="4">
    <location>
        <begin position="850"/>
        <end position="915"/>
    </location>
</feature>
<dbReference type="GO" id="GO:0005737">
    <property type="term" value="C:cytoplasm"/>
    <property type="evidence" value="ECO:0007669"/>
    <property type="project" value="TreeGrafter"/>
</dbReference>
<dbReference type="RefSeq" id="WP_259313682.1">
    <property type="nucleotide sequence ID" value="NZ_CP087164.1"/>
</dbReference>
<dbReference type="GO" id="GO:0003677">
    <property type="term" value="F:DNA binding"/>
    <property type="evidence" value="ECO:0007669"/>
    <property type="project" value="InterPro"/>
</dbReference>
<dbReference type="PANTHER" id="PTHR16305:SF35">
    <property type="entry name" value="TRANSCRIPTIONAL ACTIVATOR DOMAIN"/>
    <property type="match status" value="1"/>
</dbReference>
<dbReference type="InterPro" id="IPR016032">
    <property type="entry name" value="Sig_transdc_resp-reg_C-effctor"/>
</dbReference>
<dbReference type="Pfam" id="PF13191">
    <property type="entry name" value="AAA_16"/>
    <property type="match status" value="1"/>
</dbReference>
<evidence type="ECO:0000313" key="6">
    <source>
        <dbReference type="Proteomes" id="UP001162834"/>
    </source>
</evidence>
<evidence type="ECO:0000313" key="5">
    <source>
        <dbReference type="EMBL" id="UGS33993.1"/>
    </source>
</evidence>
<dbReference type="SUPFAM" id="SSF46894">
    <property type="entry name" value="C-terminal effector domain of the bipartite response regulators"/>
    <property type="match status" value="1"/>
</dbReference>
<protein>
    <recommendedName>
        <fullName evidence="4">HTH luxR-type domain-containing protein</fullName>
    </recommendedName>
</protein>
<evidence type="ECO:0000256" key="3">
    <source>
        <dbReference type="SAM" id="MobiDB-lite"/>
    </source>
</evidence>
<evidence type="ECO:0000259" key="4">
    <source>
        <dbReference type="PROSITE" id="PS50043"/>
    </source>
</evidence>
<dbReference type="PANTHER" id="PTHR16305">
    <property type="entry name" value="TESTICULAR SOLUBLE ADENYLYL CYCLASE"/>
    <property type="match status" value="1"/>
</dbReference>
<feature type="compositionally biased region" description="Basic and acidic residues" evidence="3">
    <location>
        <begin position="837"/>
        <end position="850"/>
    </location>
</feature>
<accession>A0A9E6XSS0</accession>
<dbReference type="InterPro" id="IPR027417">
    <property type="entry name" value="P-loop_NTPase"/>
</dbReference>
<dbReference type="Proteomes" id="UP001162834">
    <property type="component" value="Chromosome"/>
</dbReference>
<dbReference type="InterPro" id="IPR000792">
    <property type="entry name" value="Tscrpt_reg_LuxR_C"/>
</dbReference>
<dbReference type="GO" id="GO:0006355">
    <property type="term" value="P:regulation of DNA-templated transcription"/>
    <property type="evidence" value="ECO:0007669"/>
    <property type="project" value="InterPro"/>
</dbReference>
<dbReference type="SUPFAM" id="SSF48452">
    <property type="entry name" value="TPR-like"/>
    <property type="match status" value="1"/>
</dbReference>
<keyword evidence="6" id="KW-1185">Reference proteome</keyword>
<dbReference type="KEGG" id="sbae:DSM104329_00360"/>
<dbReference type="InterPro" id="IPR036388">
    <property type="entry name" value="WH-like_DNA-bd_sf"/>
</dbReference>
<keyword evidence="2" id="KW-0067">ATP-binding</keyword>
<dbReference type="Pfam" id="PF00196">
    <property type="entry name" value="GerE"/>
    <property type="match status" value="1"/>
</dbReference>
<sequence length="916" mass="97363">MTLLGRDRELALLDARLAAVRAGRPFALVVRGEPGIGKTALLIEAVRRAAGFTVLGARGIETAAPVPFRALRALAAPLLDLRDALPPAQALALGTALDLEPPTPHDRFAVPAALLGLLQAAAQRGPVLVVADDAQWLDGASRDALRFVARRLPEAPIGIIAAGRAASTPADGFDVRGLDVLDVPPLHRGAARALLQRAAPDVPPGVAEELLDAADGNPLALLETPRLLSAEERAGRTPLIEPPRPGEELEAAFAREVGSLPDATRRALTVAAAMESGPVRLLLDALGRVGLDEATLAPAERAGTLTLDDGELAFRHPLIRAAAYHAASEAERRAAHEALAEVVGDVRLRAWYLAAAAHREDAAVAAELEAAAREARARGGPVEAGTAFARSAELCTEAAERGRLRLEAAQDLAVAGRLDRAAALLDDARREAGPEHRLAILRLRGNLDVRRGNPTAAHDRLMAEAERQLAAGEPRLACDLALEAIVAGTMIADGPAQRRTVDLAVRAGRLVGGGHELLADSVAAEFLVVEGRAAEAHARKEALDERLALMDPIVAQELLGLVAQGWVWLGDLDHAERVVDRLLAAYEEAGALGRAPYPLNVRAQLAFRRGRWEQALTDAAGSARLARDTSQDTILAFNLTTLGRLEAALGRDTEAHAHLDEAAAIIEREGALGHAAHAEAALGFAEVSAGRPEWAIAALERAAQLERRGGMHNPAVLMWAGDLVECLVATGRRDDALALAEDLEGRGDGDGLPWAHMAALRGRILLDDGDRVDALAARVLGWHDRLDAPFERARTELVIGERLRRARRRSDAREPLGRALAAFTLLGAEPWASRARRELEASGGRDDDAGPSRLDALGDDERRIALLVSRGMTNREVGEALFLSPKTIERRLGAIYRKAGVRSRTELARLVTESAS</sequence>
<dbReference type="AlphaFoldDB" id="A0A9E6XSS0"/>
<dbReference type="Gene3D" id="1.25.40.10">
    <property type="entry name" value="Tetratricopeptide repeat domain"/>
    <property type="match status" value="1"/>
</dbReference>
<feature type="region of interest" description="Disordered" evidence="3">
    <location>
        <begin position="837"/>
        <end position="856"/>
    </location>
</feature>
<dbReference type="InterPro" id="IPR041664">
    <property type="entry name" value="AAA_16"/>
</dbReference>
<dbReference type="SUPFAM" id="SSF52540">
    <property type="entry name" value="P-loop containing nucleoside triphosphate hydrolases"/>
    <property type="match status" value="1"/>
</dbReference>
<keyword evidence="1" id="KW-0547">Nucleotide-binding</keyword>
<dbReference type="GO" id="GO:0004016">
    <property type="term" value="F:adenylate cyclase activity"/>
    <property type="evidence" value="ECO:0007669"/>
    <property type="project" value="TreeGrafter"/>
</dbReference>
<dbReference type="InterPro" id="IPR011990">
    <property type="entry name" value="TPR-like_helical_dom_sf"/>
</dbReference>
<dbReference type="Gene3D" id="1.10.10.10">
    <property type="entry name" value="Winged helix-like DNA-binding domain superfamily/Winged helix DNA-binding domain"/>
    <property type="match status" value="1"/>
</dbReference>
<dbReference type="PROSITE" id="PS50043">
    <property type="entry name" value="HTH_LUXR_2"/>
    <property type="match status" value="1"/>
</dbReference>
<proteinExistence type="predicted"/>
<dbReference type="GO" id="GO:0005524">
    <property type="term" value="F:ATP binding"/>
    <property type="evidence" value="ECO:0007669"/>
    <property type="project" value="UniProtKB-KW"/>
</dbReference>
<reference evidence="5" key="1">
    <citation type="journal article" date="2022" name="Int. J. Syst. Evol. Microbiol.">
        <title>Pseudomonas aegrilactucae sp. nov. and Pseudomonas morbosilactucae sp. nov., pathogens causing bacterial rot of lettuce in Japan.</title>
        <authorList>
            <person name="Sawada H."/>
            <person name="Fujikawa T."/>
            <person name="Satou M."/>
        </authorList>
    </citation>
    <scope>NUCLEOTIDE SEQUENCE</scope>
    <source>
        <strain evidence="5">0166_1</strain>
    </source>
</reference>
<dbReference type="CDD" id="cd06170">
    <property type="entry name" value="LuxR_C_like"/>
    <property type="match status" value="1"/>
</dbReference>
<dbReference type="SMART" id="SM00421">
    <property type="entry name" value="HTH_LUXR"/>
    <property type="match status" value="1"/>
</dbReference>
<dbReference type="EMBL" id="CP087164">
    <property type="protein sequence ID" value="UGS33993.1"/>
    <property type="molecule type" value="Genomic_DNA"/>
</dbReference>
<dbReference type="Gene3D" id="3.40.50.300">
    <property type="entry name" value="P-loop containing nucleotide triphosphate hydrolases"/>
    <property type="match status" value="1"/>
</dbReference>
<dbReference type="PROSITE" id="PS00622">
    <property type="entry name" value="HTH_LUXR_1"/>
    <property type="match status" value="1"/>
</dbReference>